<evidence type="ECO:0000259" key="1">
    <source>
        <dbReference type="SMART" id="SM00959"/>
    </source>
</evidence>
<dbReference type="Pfam" id="PF07498">
    <property type="entry name" value="Rho_N"/>
    <property type="match status" value="1"/>
</dbReference>
<organism evidence="2 3">
    <name type="scientific">Paracholeplasma manati</name>
    <dbReference type="NCBI Taxonomy" id="591373"/>
    <lineage>
        <taxon>Bacteria</taxon>
        <taxon>Bacillati</taxon>
        <taxon>Mycoplasmatota</taxon>
        <taxon>Mollicutes</taxon>
        <taxon>Acholeplasmatales</taxon>
        <taxon>Acholeplasmataceae</taxon>
        <taxon>Paracholeplasma</taxon>
    </lineage>
</organism>
<dbReference type="RefSeq" id="WP_263608526.1">
    <property type="nucleotide sequence ID" value="NZ_JAOVQM010000003.1"/>
</dbReference>
<proteinExistence type="predicted"/>
<evidence type="ECO:0000313" key="3">
    <source>
        <dbReference type="Proteomes" id="UP001177160"/>
    </source>
</evidence>
<dbReference type="SMART" id="SM00959">
    <property type="entry name" value="Rho_N"/>
    <property type="match status" value="1"/>
</dbReference>
<dbReference type="InterPro" id="IPR011112">
    <property type="entry name" value="Rho-like_N"/>
</dbReference>
<dbReference type="InterPro" id="IPR036361">
    <property type="entry name" value="SAP_dom_sf"/>
</dbReference>
<dbReference type="Proteomes" id="UP001177160">
    <property type="component" value="Unassembled WGS sequence"/>
</dbReference>
<sequence>MARKGLAGEIKPQVVEAKPVVKAAKVEKAVKAEKVVEAAPVVEKVAEPQVELETLTVAQLKEVAQGLGLTGLSGLKKAELVEAIKAAQK</sequence>
<accession>A0ABT2Y6Y4</accession>
<comment type="caution">
    <text evidence="2">The sequence shown here is derived from an EMBL/GenBank/DDBJ whole genome shotgun (WGS) entry which is preliminary data.</text>
</comment>
<dbReference type="Gene3D" id="1.10.720.30">
    <property type="entry name" value="SAP domain"/>
    <property type="match status" value="1"/>
</dbReference>
<keyword evidence="3" id="KW-1185">Reference proteome</keyword>
<name>A0ABT2Y6Y4_9MOLU</name>
<dbReference type="InterPro" id="IPR036269">
    <property type="entry name" value="Rho_N_sf"/>
</dbReference>
<protein>
    <submittedName>
        <fullName evidence="2">Rho termination factor N-terminal domain-containing protein</fullName>
    </submittedName>
</protein>
<dbReference type="SUPFAM" id="SSF68912">
    <property type="entry name" value="Rho N-terminal domain-like"/>
    <property type="match status" value="1"/>
</dbReference>
<reference evidence="2" key="1">
    <citation type="submission" date="2022-09" db="EMBL/GenBank/DDBJ databases">
        <title>Novel Mycoplasma species identified in domestic and wild animals.</title>
        <authorList>
            <person name="Volokhov D.V."/>
            <person name="Furtak V.A."/>
            <person name="Zagorodnyaya T.A."/>
        </authorList>
    </citation>
    <scope>NUCLEOTIDE SEQUENCE</scope>
    <source>
        <strain evidence="2">Oakley</strain>
    </source>
</reference>
<feature type="domain" description="Rho termination factor-like N-terminal" evidence="1">
    <location>
        <begin position="51"/>
        <end position="89"/>
    </location>
</feature>
<dbReference type="EMBL" id="JAOVQM010000003">
    <property type="protein sequence ID" value="MCV2232243.1"/>
    <property type="molecule type" value="Genomic_DNA"/>
</dbReference>
<gene>
    <name evidence="2" type="ORF">N7548_05310</name>
</gene>
<evidence type="ECO:0000313" key="2">
    <source>
        <dbReference type="EMBL" id="MCV2232243.1"/>
    </source>
</evidence>